<evidence type="ECO:0000313" key="2">
    <source>
        <dbReference type="Proteomes" id="UP001391051"/>
    </source>
</evidence>
<sequence length="220" mass="25360">MLDFTALSSFVAAAFKKLASPQTLSDPIPGLYNTLQFMFNNHRFMSRVQTALQRDRHSLLRFSLGPKTVYLVTGQQNVRAVFGRDLVHDVTNQEHMIRYALPTLYKMNPAEARRWEAGQSGVTKTPIPGTEHVPSRQRLWYNYEHIYAEYLGKPQYMKPLTRSESYLLSGNKDSNERAEPDGFRPLTSSMSAKQITIRRTESNPMNYIFGPKQKVDVYFE</sequence>
<proteinExistence type="predicted"/>
<protein>
    <submittedName>
        <fullName evidence="1">Cytochrome P450</fullName>
    </submittedName>
</protein>
<comment type="caution">
    <text evidence="1">The sequence shown here is derived from an EMBL/GenBank/DDBJ whole genome shotgun (WGS) entry which is preliminary data.</text>
</comment>
<reference evidence="1 2" key="1">
    <citation type="submission" date="2023-01" db="EMBL/GenBank/DDBJ databases">
        <title>Analysis of 21 Apiospora genomes using comparative genomics revels a genus with tremendous synthesis potential of carbohydrate active enzymes and secondary metabolites.</title>
        <authorList>
            <person name="Sorensen T."/>
        </authorList>
    </citation>
    <scope>NUCLEOTIDE SEQUENCE [LARGE SCALE GENOMIC DNA]</scope>
    <source>
        <strain evidence="1 2">CBS 24483</strain>
    </source>
</reference>
<name>A0ABR1Q884_9PEZI</name>
<gene>
    <name evidence="1" type="ORF">PG986_009654</name>
</gene>
<dbReference type="Proteomes" id="UP001391051">
    <property type="component" value="Unassembled WGS sequence"/>
</dbReference>
<dbReference type="RefSeq" id="XP_066698274.1">
    <property type="nucleotide sequence ID" value="XM_066845876.1"/>
</dbReference>
<organism evidence="1 2">
    <name type="scientific">Apiospora aurea</name>
    <dbReference type="NCBI Taxonomy" id="335848"/>
    <lineage>
        <taxon>Eukaryota</taxon>
        <taxon>Fungi</taxon>
        <taxon>Dikarya</taxon>
        <taxon>Ascomycota</taxon>
        <taxon>Pezizomycotina</taxon>
        <taxon>Sordariomycetes</taxon>
        <taxon>Xylariomycetidae</taxon>
        <taxon>Amphisphaeriales</taxon>
        <taxon>Apiosporaceae</taxon>
        <taxon>Apiospora</taxon>
    </lineage>
</organism>
<dbReference type="GeneID" id="92078938"/>
<dbReference type="EMBL" id="JAQQWE010000006">
    <property type="protein sequence ID" value="KAK7948768.1"/>
    <property type="molecule type" value="Genomic_DNA"/>
</dbReference>
<evidence type="ECO:0000313" key="1">
    <source>
        <dbReference type="EMBL" id="KAK7948768.1"/>
    </source>
</evidence>
<accession>A0ABR1Q884</accession>
<keyword evidence="2" id="KW-1185">Reference proteome</keyword>